<accession>A0A9D4QF62</accession>
<comment type="caution">
    <text evidence="2">The sequence shown here is derived from an EMBL/GenBank/DDBJ whole genome shotgun (WGS) entry which is preliminary data.</text>
</comment>
<protein>
    <submittedName>
        <fullName evidence="2">Uncharacterized protein</fullName>
    </submittedName>
</protein>
<feature type="compositionally biased region" description="Low complexity" evidence="1">
    <location>
        <begin position="385"/>
        <end position="396"/>
    </location>
</feature>
<keyword evidence="3" id="KW-1185">Reference proteome</keyword>
<reference evidence="2" key="2">
    <citation type="submission" date="2021-09" db="EMBL/GenBank/DDBJ databases">
        <authorList>
            <person name="Jia N."/>
            <person name="Wang J."/>
            <person name="Shi W."/>
            <person name="Du L."/>
            <person name="Sun Y."/>
            <person name="Zhan W."/>
            <person name="Jiang J."/>
            <person name="Wang Q."/>
            <person name="Zhang B."/>
            <person name="Ji P."/>
            <person name="Sakyi L.B."/>
            <person name="Cui X."/>
            <person name="Yuan T."/>
            <person name="Jiang B."/>
            <person name="Yang W."/>
            <person name="Lam T.T.-Y."/>
            <person name="Chang Q."/>
            <person name="Ding S."/>
            <person name="Wang X."/>
            <person name="Zhu J."/>
            <person name="Ruan X."/>
            <person name="Zhao L."/>
            <person name="Wei J."/>
            <person name="Que T."/>
            <person name="Du C."/>
            <person name="Cheng J."/>
            <person name="Dai P."/>
            <person name="Han X."/>
            <person name="Huang E."/>
            <person name="Gao Y."/>
            <person name="Liu J."/>
            <person name="Shao H."/>
            <person name="Ye R."/>
            <person name="Li L."/>
            <person name="Wei W."/>
            <person name="Wang X."/>
            <person name="Wang C."/>
            <person name="Huo Q."/>
            <person name="Li W."/>
            <person name="Guo W."/>
            <person name="Chen H."/>
            <person name="Chen S."/>
            <person name="Zhou L."/>
            <person name="Zhou L."/>
            <person name="Ni X."/>
            <person name="Tian J."/>
            <person name="Zhou Y."/>
            <person name="Sheng Y."/>
            <person name="Liu T."/>
            <person name="Pan Y."/>
            <person name="Xia L."/>
            <person name="Li J."/>
            <person name="Zhao F."/>
            <person name="Cao W."/>
        </authorList>
    </citation>
    <scope>NUCLEOTIDE SEQUENCE</scope>
    <source>
        <strain evidence="2">Rsan-2018</strain>
        <tissue evidence="2">Larvae</tissue>
    </source>
</reference>
<sequence>MQASTHNGADVHGRVIGGDRKCDGDDALFWDPALRDSLRVISTTPPPVCGATRFMGHHAGGTALSMIRPGAQWIFVPRAAFTAKIVCSLHDGASLRSGSDLRGKWREALPVRLASIDEQPLRDATTSFALANEGLAGFSKQAQPSWLDAHRSRSFSYVGGCTATSTPQSEEKKARSTSAAARPWNAGCAGGPMRCALFLAAWTVALAVAEPALDPWLQALYGRRRLPKKDVRLLKAKVADDYGGSQAAGAYDYGADYAPVPASNLLGRMFRSADLEYYDDEPTTLYCITVTPKPQTTQSTTPEVICFPPSRRPRTRTTTAAPAGNCENDEPQPPAHKVSPTTTTTARPHIHSGRPNCTTNRHHQGHPEAVECITEEHEKAHHVPSTSTHASSARTTAKTHPSTAKTSTVRSSTQKTTTKTTTRATMRLPLTTPKTRPPVDEFLAAWGYFKHHNSLDPHNASHWREFHGANGPHAPRRRDVAKRNDVVVIIPPWLRQPAHPGLAFVVPPAQPLARHLAKREQQPPRPGLTFVVPPVESGARLVKREEQQNGSSAAPYQVYWFSSWPPAGREVSRLPGRDKANFVKLADWWQDVIKTYNGHHRKKRGLQRR</sequence>
<feature type="region of interest" description="Disordered" evidence="1">
    <location>
        <begin position="298"/>
        <end position="364"/>
    </location>
</feature>
<name>A0A9D4QF62_RHISA</name>
<feature type="compositionally biased region" description="Low complexity" evidence="1">
    <location>
        <begin position="405"/>
        <end position="421"/>
    </location>
</feature>
<dbReference type="Proteomes" id="UP000821837">
    <property type="component" value="Chromosome 1"/>
</dbReference>
<gene>
    <name evidence="2" type="ORF">HPB52_001099</name>
</gene>
<proteinExistence type="predicted"/>
<evidence type="ECO:0000256" key="1">
    <source>
        <dbReference type="SAM" id="MobiDB-lite"/>
    </source>
</evidence>
<organism evidence="2 3">
    <name type="scientific">Rhipicephalus sanguineus</name>
    <name type="common">Brown dog tick</name>
    <name type="synonym">Ixodes sanguineus</name>
    <dbReference type="NCBI Taxonomy" id="34632"/>
    <lineage>
        <taxon>Eukaryota</taxon>
        <taxon>Metazoa</taxon>
        <taxon>Ecdysozoa</taxon>
        <taxon>Arthropoda</taxon>
        <taxon>Chelicerata</taxon>
        <taxon>Arachnida</taxon>
        <taxon>Acari</taxon>
        <taxon>Parasitiformes</taxon>
        <taxon>Ixodida</taxon>
        <taxon>Ixodoidea</taxon>
        <taxon>Ixodidae</taxon>
        <taxon>Rhipicephalinae</taxon>
        <taxon>Rhipicephalus</taxon>
        <taxon>Rhipicephalus</taxon>
    </lineage>
</organism>
<reference evidence="2" key="1">
    <citation type="journal article" date="2020" name="Cell">
        <title>Large-Scale Comparative Analyses of Tick Genomes Elucidate Their Genetic Diversity and Vector Capacities.</title>
        <authorList>
            <consortium name="Tick Genome and Microbiome Consortium (TIGMIC)"/>
            <person name="Jia N."/>
            <person name="Wang J."/>
            <person name="Shi W."/>
            <person name="Du L."/>
            <person name="Sun Y."/>
            <person name="Zhan W."/>
            <person name="Jiang J.F."/>
            <person name="Wang Q."/>
            <person name="Zhang B."/>
            <person name="Ji P."/>
            <person name="Bell-Sakyi L."/>
            <person name="Cui X.M."/>
            <person name="Yuan T.T."/>
            <person name="Jiang B.G."/>
            <person name="Yang W.F."/>
            <person name="Lam T.T."/>
            <person name="Chang Q.C."/>
            <person name="Ding S.J."/>
            <person name="Wang X.J."/>
            <person name="Zhu J.G."/>
            <person name="Ruan X.D."/>
            <person name="Zhao L."/>
            <person name="Wei J.T."/>
            <person name="Ye R.Z."/>
            <person name="Que T.C."/>
            <person name="Du C.H."/>
            <person name="Zhou Y.H."/>
            <person name="Cheng J.X."/>
            <person name="Dai P.F."/>
            <person name="Guo W.B."/>
            <person name="Han X.H."/>
            <person name="Huang E.J."/>
            <person name="Li L.F."/>
            <person name="Wei W."/>
            <person name="Gao Y.C."/>
            <person name="Liu J.Z."/>
            <person name="Shao H.Z."/>
            <person name="Wang X."/>
            <person name="Wang C.C."/>
            <person name="Yang T.C."/>
            <person name="Huo Q.B."/>
            <person name="Li W."/>
            <person name="Chen H.Y."/>
            <person name="Chen S.E."/>
            <person name="Zhou L.G."/>
            <person name="Ni X.B."/>
            <person name="Tian J.H."/>
            <person name="Sheng Y."/>
            <person name="Liu T."/>
            <person name="Pan Y.S."/>
            <person name="Xia L.Y."/>
            <person name="Li J."/>
            <person name="Zhao F."/>
            <person name="Cao W.C."/>
        </authorList>
    </citation>
    <scope>NUCLEOTIDE SEQUENCE</scope>
    <source>
        <strain evidence="2">Rsan-2018</strain>
    </source>
</reference>
<feature type="region of interest" description="Disordered" evidence="1">
    <location>
        <begin position="382"/>
        <end position="421"/>
    </location>
</feature>
<evidence type="ECO:0000313" key="2">
    <source>
        <dbReference type="EMBL" id="KAH7981789.1"/>
    </source>
</evidence>
<dbReference type="EMBL" id="JABSTV010001245">
    <property type="protein sequence ID" value="KAH7981789.1"/>
    <property type="molecule type" value="Genomic_DNA"/>
</dbReference>
<dbReference type="AlphaFoldDB" id="A0A9D4QF62"/>
<evidence type="ECO:0000313" key="3">
    <source>
        <dbReference type="Proteomes" id="UP000821837"/>
    </source>
</evidence>